<dbReference type="AlphaFoldDB" id="A0A699X8Y0"/>
<dbReference type="EMBL" id="BKCJ011826258">
    <property type="protein sequence ID" value="GFD56177.1"/>
    <property type="molecule type" value="Genomic_DNA"/>
</dbReference>
<organism evidence="1">
    <name type="scientific">Tanacetum cinerariifolium</name>
    <name type="common">Dalmatian daisy</name>
    <name type="synonym">Chrysanthemum cinerariifolium</name>
    <dbReference type="NCBI Taxonomy" id="118510"/>
    <lineage>
        <taxon>Eukaryota</taxon>
        <taxon>Viridiplantae</taxon>
        <taxon>Streptophyta</taxon>
        <taxon>Embryophyta</taxon>
        <taxon>Tracheophyta</taxon>
        <taxon>Spermatophyta</taxon>
        <taxon>Magnoliopsida</taxon>
        <taxon>eudicotyledons</taxon>
        <taxon>Gunneridae</taxon>
        <taxon>Pentapetalae</taxon>
        <taxon>asterids</taxon>
        <taxon>campanulids</taxon>
        <taxon>Asterales</taxon>
        <taxon>Asteraceae</taxon>
        <taxon>Asteroideae</taxon>
        <taxon>Anthemideae</taxon>
        <taxon>Anthemidinae</taxon>
        <taxon>Tanacetum</taxon>
    </lineage>
</organism>
<sequence>DEPLSTDEPDNEAPAPEACAAYTAVSTLCGSITTLDTYLNNLLGVSQGEAAVAGTIGICSPVSIAAIEFVGIAGAVGTFGLSEIAAQAIAGG</sequence>
<evidence type="ECO:0000313" key="1">
    <source>
        <dbReference type="EMBL" id="GFD56177.1"/>
    </source>
</evidence>
<comment type="caution">
    <text evidence="1">The sequence shown here is derived from an EMBL/GenBank/DDBJ whole genome shotgun (WGS) entry which is preliminary data.</text>
</comment>
<accession>A0A699X8Y0</accession>
<feature type="non-terminal residue" evidence="1">
    <location>
        <position position="92"/>
    </location>
</feature>
<reference evidence="1" key="1">
    <citation type="journal article" date="2019" name="Sci. Rep.">
        <title>Draft genome of Tanacetum cinerariifolium, the natural source of mosquito coil.</title>
        <authorList>
            <person name="Yamashiro T."/>
            <person name="Shiraishi A."/>
            <person name="Satake H."/>
            <person name="Nakayama K."/>
        </authorList>
    </citation>
    <scope>NUCLEOTIDE SEQUENCE</scope>
</reference>
<gene>
    <name evidence="1" type="ORF">Tci_928146</name>
</gene>
<feature type="non-terminal residue" evidence="1">
    <location>
        <position position="1"/>
    </location>
</feature>
<protein>
    <submittedName>
        <fullName evidence="1">Uncharacterized protein</fullName>
    </submittedName>
</protein>
<proteinExistence type="predicted"/>
<name>A0A699X8Y0_TANCI</name>